<feature type="domain" description="Carrier" evidence="2">
    <location>
        <begin position="2"/>
        <end position="77"/>
    </location>
</feature>
<proteinExistence type="predicted"/>
<dbReference type="RefSeq" id="WP_248631274.1">
    <property type="nucleotide sequence ID" value="NZ_JALPTH010000001.1"/>
</dbReference>
<dbReference type="Proteomes" id="UP001522868">
    <property type="component" value="Unassembled WGS sequence"/>
</dbReference>
<gene>
    <name evidence="3" type="ORF">M1O15_01400</name>
</gene>
<feature type="region of interest" description="Disordered" evidence="1">
    <location>
        <begin position="74"/>
        <end position="121"/>
    </location>
</feature>
<protein>
    <submittedName>
        <fullName evidence="3">Phosphopantetheine-binding protein</fullName>
    </submittedName>
</protein>
<evidence type="ECO:0000259" key="2">
    <source>
        <dbReference type="PROSITE" id="PS50075"/>
    </source>
</evidence>
<reference evidence="3 4" key="1">
    <citation type="submission" date="2022-04" db="EMBL/GenBank/DDBJ databases">
        <title>Streptomyces sp. nov. LCR6-01 isolated from Lichen of Dirinaria sp.</title>
        <authorList>
            <person name="Kanchanasin P."/>
            <person name="Tanasupawat S."/>
            <person name="Phongsopitanun W."/>
        </authorList>
    </citation>
    <scope>NUCLEOTIDE SEQUENCE [LARGE SCALE GENOMIC DNA]</scope>
    <source>
        <strain evidence="3 4">LCR6-01</strain>
    </source>
</reference>
<dbReference type="Pfam" id="PF00550">
    <property type="entry name" value="PP-binding"/>
    <property type="match status" value="1"/>
</dbReference>
<feature type="compositionally biased region" description="Low complexity" evidence="1">
    <location>
        <begin position="106"/>
        <end position="121"/>
    </location>
</feature>
<comment type="caution">
    <text evidence="3">The sequence shown here is derived from an EMBL/GenBank/DDBJ whole genome shotgun (WGS) entry which is preliminary data.</text>
</comment>
<name>A0ABT0I444_9ACTN</name>
<organism evidence="3 4">
    <name type="scientific">Streptomyces lichenis</name>
    <dbReference type="NCBI Taxonomy" id="2306967"/>
    <lineage>
        <taxon>Bacteria</taxon>
        <taxon>Bacillati</taxon>
        <taxon>Actinomycetota</taxon>
        <taxon>Actinomycetes</taxon>
        <taxon>Kitasatosporales</taxon>
        <taxon>Streptomycetaceae</taxon>
        <taxon>Streptomyces</taxon>
    </lineage>
</organism>
<sequence length="121" mass="12160">MADSYPAITRILTESFGVEADALRPDATFDELELDSLALVELSLLLEERTGHRLEELPATATLAEATAAVDRLVAGEAEPAPAAADAGTSAPTAVPTAADSVAGEPAPTAADSATTTGAGR</sequence>
<dbReference type="EMBL" id="JALPTH010000001">
    <property type="protein sequence ID" value="MCK8676090.1"/>
    <property type="molecule type" value="Genomic_DNA"/>
</dbReference>
<evidence type="ECO:0000313" key="3">
    <source>
        <dbReference type="EMBL" id="MCK8676090.1"/>
    </source>
</evidence>
<dbReference type="InterPro" id="IPR009081">
    <property type="entry name" value="PP-bd_ACP"/>
</dbReference>
<evidence type="ECO:0000256" key="1">
    <source>
        <dbReference type="SAM" id="MobiDB-lite"/>
    </source>
</evidence>
<keyword evidence="4" id="KW-1185">Reference proteome</keyword>
<feature type="compositionally biased region" description="Low complexity" evidence="1">
    <location>
        <begin position="74"/>
        <end position="94"/>
    </location>
</feature>
<dbReference type="Gene3D" id="1.10.1200.10">
    <property type="entry name" value="ACP-like"/>
    <property type="match status" value="1"/>
</dbReference>
<dbReference type="InterPro" id="IPR036736">
    <property type="entry name" value="ACP-like_sf"/>
</dbReference>
<accession>A0ABT0I444</accession>
<dbReference type="PROSITE" id="PS50075">
    <property type="entry name" value="CARRIER"/>
    <property type="match status" value="1"/>
</dbReference>
<evidence type="ECO:0000313" key="4">
    <source>
        <dbReference type="Proteomes" id="UP001522868"/>
    </source>
</evidence>
<dbReference type="SUPFAM" id="SSF47336">
    <property type="entry name" value="ACP-like"/>
    <property type="match status" value="1"/>
</dbReference>